<protein>
    <submittedName>
        <fullName evidence="1">Uncharacterized protein</fullName>
    </submittedName>
</protein>
<proteinExistence type="predicted"/>
<organism evidence="1 2">
    <name type="scientific">Haloferula sargassicola</name>
    <dbReference type="NCBI Taxonomy" id="490096"/>
    <lineage>
        <taxon>Bacteria</taxon>
        <taxon>Pseudomonadati</taxon>
        <taxon>Verrucomicrobiota</taxon>
        <taxon>Verrucomicrobiia</taxon>
        <taxon>Verrucomicrobiales</taxon>
        <taxon>Verrucomicrobiaceae</taxon>
        <taxon>Haloferula</taxon>
    </lineage>
</organism>
<name>A0ABP9UPY2_9BACT</name>
<sequence>MQMLQREKSPRSWKDGTFGIPETIEEMEQASWFDVDLDARGEWWFSGSRAVSYLCSSG</sequence>
<dbReference type="Proteomes" id="UP001476282">
    <property type="component" value="Unassembled WGS sequence"/>
</dbReference>
<gene>
    <name evidence="1" type="ORF">Hsar01_00593</name>
</gene>
<dbReference type="EMBL" id="BAABRI010000003">
    <property type="protein sequence ID" value="GAA5481384.1"/>
    <property type="molecule type" value="Genomic_DNA"/>
</dbReference>
<comment type="caution">
    <text evidence="1">The sequence shown here is derived from an EMBL/GenBank/DDBJ whole genome shotgun (WGS) entry which is preliminary data.</text>
</comment>
<evidence type="ECO:0000313" key="2">
    <source>
        <dbReference type="Proteomes" id="UP001476282"/>
    </source>
</evidence>
<accession>A0ABP9UPY2</accession>
<dbReference type="RefSeq" id="WP_353565536.1">
    <property type="nucleotide sequence ID" value="NZ_BAABRI010000003.1"/>
</dbReference>
<keyword evidence="2" id="KW-1185">Reference proteome</keyword>
<evidence type="ECO:0000313" key="1">
    <source>
        <dbReference type="EMBL" id="GAA5481384.1"/>
    </source>
</evidence>
<reference evidence="1 2" key="1">
    <citation type="submission" date="2024-02" db="EMBL/GenBank/DDBJ databases">
        <title>Haloferula sargassicola NBRC 104335.</title>
        <authorList>
            <person name="Ichikawa N."/>
            <person name="Katano-Makiyama Y."/>
            <person name="Hidaka K."/>
        </authorList>
    </citation>
    <scope>NUCLEOTIDE SEQUENCE [LARGE SCALE GENOMIC DNA]</scope>
    <source>
        <strain evidence="1 2">NBRC 104335</strain>
    </source>
</reference>